<evidence type="ECO:0008006" key="4">
    <source>
        <dbReference type="Google" id="ProtNLM"/>
    </source>
</evidence>
<dbReference type="AlphaFoldDB" id="R7RX41"/>
<dbReference type="Proteomes" id="UP000053927">
    <property type="component" value="Unassembled WGS sequence"/>
</dbReference>
<evidence type="ECO:0000256" key="1">
    <source>
        <dbReference type="SAM" id="MobiDB-lite"/>
    </source>
</evidence>
<dbReference type="GeneID" id="18794774"/>
<dbReference type="eggNOG" id="ENOG502S419">
    <property type="taxonomic scope" value="Eukaryota"/>
</dbReference>
<evidence type="ECO:0000313" key="2">
    <source>
        <dbReference type="EMBL" id="EIM79909.1"/>
    </source>
</evidence>
<feature type="region of interest" description="Disordered" evidence="1">
    <location>
        <begin position="1"/>
        <end position="21"/>
    </location>
</feature>
<dbReference type="EMBL" id="JH687400">
    <property type="protein sequence ID" value="EIM79909.1"/>
    <property type="molecule type" value="Genomic_DNA"/>
</dbReference>
<sequence length="154" mass="17673">MSTPSTSTPSSSSSSSVPPEQFKAIVRQEEDRLRKMHPTPEDIPGCMTVFDDFLKCNLLGNQFRSLWRYGQSANCTTKLQDFKFCMSIARLEPDEKREVWIQRRAEWWARRRTGVSSENVWEARGEPIKDYPPPMDAETLEALRVGSIQSATIE</sequence>
<organism evidence="2 3">
    <name type="scientific">Stereum hirsutum (strain FP-91666)</name>
    <name type="common">White-rot fungus</name>
    <dbReference type="NCBI Taxonomy" id="721885"/>
    <lineage>
        <taxon>Eukaryota</taxon>
        <taxon>Fungi</taxon>
        <taxon>Dikarya</taxon>
        <taxon>Basidiomycota</taxon>
        <taxon>Agaricomycotina</taxon>
        <taxon>Agaricomycetes</taxon>
        <taxon>Russulales</taxon>
        <taxon>Stereaceae</taxon>
        <taxon>Stereum</taxon>
    </lineage>
</organism>
<dbReference type="OMA" id="CMRTKNS"/>
<accession>R7RX41</accession>
<proteinExistence type="predicted"/>
<dbReference type="PANTHER" id="PTHR28052">
    <property type="entry name" value="UPF0545 PROTEIN C22ORF39"/>
    <property type="match status" value="1"/>
</dbReference>
<dbReference type="OrthoDB" id="2017405at2759"/>
<dbReference type="RefSeq" id="XP_007310903.1">
    <property type="nucleotide sequence ID" value="XM_007310841.1"/>
</dbReference>
<protein>
    <recommendedName>
        <fullName evidence="4">DUF3128 domain-containing protein</fullName>
    </recommendedName>
</protein>
<evidence type="ECO:0000313" key="3">
    <source>
        <dbReference type="Proteomes" id="UP000053927"/>
    </source>
</evidence>
<reference evidence="3" key="1">
    <citation type="journal article" date="2012" name="Science">
        <title>The Paleozoic origin of enzymatic lignin decomposition reconstructed from 31 fungal genomes.</title>
        <authorList>
            <person name="Floudas D."/>
            <person name="Binder M."/>
            <person name="Riley R."/>
            <person name="Barry K."/>
            <person name="Blanchette R.A."/>
            <person name="Henrissat B."/>
            <person name="Martinez A.T."/>
            <person name="Otillar R."/>
            <person name="Spatafora J.W."/>
            <person name="Yadav J.S."/>
            <person name="Aerts A."/>
            <person name="Benoit I."/>
            <person name="Boyd A."/>
            <person name="Carlson A."/>
            <person name="Copeland A."/>
            <person name="Coutinho P.M."/>
            <person name="de Vries R.P."/>
            <person name="Ferreira P."/>
            <person name="Findley K."/>
            <person name="Foster B."/>
            <person name="Gaskell J."/>
            <person name="Glotzer D."/>
            <person name="Gorecki P."/>
            <person name="Heitman J."/>
            <person name="Hesse C."/>
            <person name="Hori C."/>
            <person name="Igarashi K."/>
            <person name="Jurgens J.A."/>
            <person name="Kallen N."/>
            <person name="Kersten P."/>
            <person name="Kohler A."/>
            <person name="Kuees U."/>
            <person name="Kumar T.K.A."/>
            <person name="Kuo A."/>
            <person name="LaButti K."/>
            <person name="Larrondo L.F."/>
            <person name="Lindquist E."/>
            <person name="Ling A."/>
            <person name="Lombard V."/>
            <person name="Lucas S."/>
            <person name="Lundell T."/>
            <person name="Martin R."/>
            <person name="McLaughlin D.J."/>
            <person name="Morgenstern I."/>
            <person name="Morin E."/>
            <person name="Murat C."/>
            <person name="Nagy L.G."/>
            <person name="Nolan M."/>
            <person name="Ohm R.A."/>
            <person name="Patyshakuliyeva A."/>
            <person name="Rokas A."/>
            <person name="Ruiz-Duenas F.J."/>
            <person name="Sabat G."/>
            <person name="Salamov A."/>
            <person name="Samejima M."/>
            <person name="Schmutz J."/>
            <person name="Slot J.C."/>
            <person name="St John F."/>
            <person name="Stenlid J."/>
            <person name="Sun H."/>
            <person name="Sun S."/>
            <person name="Syed K."/>
            <person name="Tsang A."/>
            <person name="Wiebenga A."/>
            <person name="Young D."/>
            <person name="Pisabarro A."/>
            <person name="Eastwood D.C."/>
            <person name="Martin F."/>
            <person name="Cullen D."/>
            <person name="Grigoriev I.V."/>
            <person name="Hibbett D.S."/>
        </authorList>
    </citation>
    <scope>NUCLEOTIDE SEQUENCE [LARGE SCALE GENOMIC DNA]</scope>
    <source>
        <strain evidence="3">FP-91666</strain>
    </source>
</reference>
<feature type="compositionally biased region" description="Low complexity" evidence="1">
    <location>
        <begin position="1"/>
        <end position="19"/>
    </location>
</feature>
<gene>
    <name evidence="2" type="ORF">STEHIDRAFT_105946</name>
</gene>
<name>R7RX41_STEHR</name>
<dbReference type="PANTHER" id="PTHR28052:SF1">
    <property type="entry name" value="UPF0545 PROTEIN C22ORF39"/>
    <property type="match status" value="1"/>
</dbReference>
<keyword evidence="3" id="KW-1185">Reference proteome</keyword>
<dbReference type="InterPro" id="IPR021475">
    <property type="entry name" value="Pants/Emi1-like"/>
</dbReference>
<dbReference type="Pfam" id="PF11326">
    <property type="entry name" value="PANTS-like"/>
    <property type="match status" value="1"/>
</dbReference>
<dbReference type="KEGG" id="shs:STEHIDRAFT_105946"/>